<dbReference type="InterPro" id="IPR036259">
    <property type="entry name" value="MFS_trans_sf"/>
</dbReference>
<feature type="domain" description="Major facilitator superfamily (MFS) profile" evidence="8">
    <location>
        <begin position="30"/>
        <end position="472"/>
    </location>
</feature>
<organism evidence="9 10">
    <name type="scientific">Pseudolabrys taiwanensis</name>
    <dbReference type="NCBI Taxonomy" id="331696"/>
    <lineage>
        <taxon>Bacteria</taxon>
        <taxon>Pseudomonadati</taxon>
        <taxon>Pseudomonadota</taxon>
        <taxon>Alphaproteobacteria</taxon>
        <taxon>Hyphomicrobiales</taxon>
        <taxon>Xanthobacteraceae</taxon>
        <taxon>Pseudolabrys</taxon>
    </lineage>
</organism>
<dbReference type="NCBIfam" id="TIGR00711">
    <property type="entry name" value="efflux_EmrB"/>
    <property type="match status" value="1"/>
</dbReference>
<protein>
    <submittedName>
        <fullName evidence="9">MFS transporter</fullName>
    </submittedName>
</protein>
<dbReference type="EMBL" id="CP031417">
    <property type="protein sequence ID" value="AXK82472.1"/>
    <property type="molecule type" value="Genomic_DNA"/>
</dbReference>
<proteinExistence type="predicted"/>
<dbReference type="Pfam" id="PF07690">
    <property type="entry name" value="MFS_1"/>
    <property type="match status" value="2"/>
</dbReference>
<keyword evidence="3" id="KW-1003">Cell membrane</keyword>
<dbReference type="PANTHER" id="PTHR42718">
    <property type="entry name" value="MAJOR FACILITATOR SUPERFAMILY MULTIDRUG TRANSPORTER MFSC"/>
    <property type="match status" value="1"/>
</dbReference>
<dbReference type="KEGG" id="ptaw:DW352_19280"/>
<feature type="transmembrane region" description="Helical" evidence="7">
    <location>
        <begin position="411"/>
        <end position="432"/>
    </location>
</feature>
<keyword evidence="10" id="KW-1185">Reference proteome</keyword>
<dbReference type="Proteomes" id="UP000254889">
    <property type="component" value="Chromosome"/>
</dbReference>
<keyword evidence="2" id="KW-0813">Transport</keyword>
<comment type="subcellular location">
    <subcellularLocation>
        <location evidence="1">Cell membrane</location>
        <topology evidence="1">Multi-pass membrane protein</topology>
    </subcellularLocation>
</comment>
<feature type="transmembrane region" description="Helical" evidence="7">
    <location>
        <begin position="281"/>
        <end position="304"/>
    </location>
</feature>
<dbReference type="SUPFAM" id="SSF103473">
    <property type="entry name" value="MFS general substrate transporter"/>
    <property type="match status" value="1"/>
</dbReference>
<sequence length="489" mass="51665">MGAIPLSERVTENGEEQREAAQTAPHLWKISSVAILGAFLAQMDATIVNVSLSSLALELHTTLSNIQWVTSGYLLALALTLPLSGWLVDRIGLKAVYLWSFAAFTLTSALCGLAWSANSLIGFRILQGVSGGLLAPMAQLLVVRAAKDRMTRVLSFAAMPVLLAPLLGPTIAGALLHFASWRWLFLVNLPFGALAFTLAALFLPQDRHERRPRRLDLIGLGLLSPSIVLFLFGSERLAAPAGLAALTLSALLFGVFLWWARKRKDEAIVDLRLFKDRFFSAAVGATFLSQGVSFAGQMLVPAFLMRVADLSPGGTGLLLAAQGLGMMISYPLVGSLVERLGNRLVSVGGALTSLAGTLPFIYLSGHGPAHTLIAGALFVRGMGLSCIGIPSISAAYVSVKRENLPMATTTLNIVMRMGGPTLTTICATFLGWRLTASATAPVSTAYGAAFVLLCGFHLVLCAAAMRLPRRAGRASAQPRPASAETGNGG</sequence>
<feature type="transmembrane region" description="Helical" evidence="7">
    <location>
        <begin position="95"/>
        <end position="115"/>
    </location>
</feature>
<dbReference type="InterPro" id="IPR020846">
    <property type="entry name" value="MFS_dom"/>
</dbReference>
<feature type="transmembrane region" description="Helical" evidence="7">
    <location>
        <begin position="316"/>
        <end position="337"/>
    </location>
</feature>
<evidence type="ECO:0000256" key="6">
    <source>
        <dbReference type="ARBA" id="ARBA00023136"/>
    </source>
</evidence>
<dbReference type="PANTHER" id="PTHR42718:SF46">
    <property type="entry name" value="BLR6921 PROTEIN"/>
    <property type="match status" value="1"/>
</dbReference>
<name>A0A345ZZX5_9HYPH</name>
<evidence type="ECO:0000259" key="8">
    <source>
        <dbReference type="PROSITE" id="PS50850"/>
    </source>
</evidence>
<feature type="transmembrane region" description="Helical" evidence="7">
    <location>
        <begin position="154"/>
        <end position="177"/>
    </location>
</feature>
<dbReference type="Gene3D" id="1.20.1720.10">
    <property type="entry name" value="Multidrug resistance protein D"/>
    <property type="match status" value="1"/>
</dbReference>
<dbReference type="PROSITE" id="PS50850">
    <property type="entry name" value="MFS"/>
    <property type="match status" value="1"/>
</dbReference>
<evidence type="ECO:0000256" key="5">
    <source>
        <dbReference type="ARBA" id="ARBA00022989"/>
    </source>
</evidence>
<evidence type="ECO:0000256" key="3">
    <source>
        <dbReference type="ARBA" id="ARBA00022475"/>
    </source>
</evidence>
<keyword evidence="4 7" id="KW-0812">Transmembrane</keyword>
<feature type="transmembrane region" description="Helical" evidence="7">
    <location>
        <begin position="121"/>
        <end position="142"/>
    </location>
</feature>
<evidence type="ECO:0000256" key="4">
    <source>
        <dbReference type="ARBA" id="ARBA00022692"/>
    </source>
</evidence>
<feature type="transmembrane region" description="Helical" evidence="7">
    <location>
        <begin position="444"/>
        <end position="465"/>
    </location>
</feature>
<dbReference type="GO" id="GO:0022857">
    <property type="term" value="F:transmembrane transporter activity"/>
    <property type="evidence" value="ECO:0007669"/>
    <property type="project" value="InterPro"/>
</dbReference>
<evidence type="ECO:0000313" key="10">
    <source>
        <dbReference type="Proteomes" id="UP000254889"/>
    </source>
</evidence>
<dbReference type="InterPro" id="IPR004638">
    <property type="entry name" value="EmrB-like"/>
</dbReference>
<evidence type="ECO:0000313" key="9">
    <source>
        <dbReference type="EMBL" id="AXK82472.1"/>
    </source>
</evidence>
<keyword evidence="6 7" id="KW-0472">Membrane</keyword>
<accession>A0A345ZZX5</accession>
<dbReference type="GO" id="GO:0005886">
    <property type="term" value="C:plasma membrane"/>
    <property type="evidence" value="ECO:0007669"/>
    <property type="project" value="UniProtKB-SubCell"/>
</dbReference>
<keyword evidence="5 7" id="KW-1133">Transmembrane helix</keyword>
<gene>
    <name evidence="9" type="ORF">DW352_19280</name>
</gene>
<feature type="transmembrane region" description="Helical" evidence="7">
    <location>
        <begin position="68"/>
        <end position="88"/>
    </location>
</feature>
<reference evidence="9 10" key="1">
    <citation type="submission" date="2018-07" db="EMBL/GenBank/DDBJ databases">
        <authorList>
            <person name="Quirk P.G."/>
            <person name="Krulwich T.A."/>
        </authorList>
    </citation>
    <scope>NUCLEOTIDE SEQUENCE [LARGE SCALE GENOMIC DNA]</scope>
    <source>
        <strain evidence="9 10">CC-BB4</strain>
    </source>
</reference>
<evidence type="ECO:0000256" key="1">
    <source>
        <dbReference type="ARBA" id="ARBA00004651"/>
    </source>
</evidence>
<dbReference type="OrthoDB" id="2414439at2"/>
<dbReference type="Gene3D" id="1.20.1250.20">
    <property type="entry name" value="MFS general substrate transporter like domains"/>
    <property type="match status" value="1"/>
</dbReference>
<feature type="transmembrane region" description="Helical" evidence="7">
    <location>
        <begin position="377"/>
        <end position="399"/>
    </location>
</feature>
<feature type="transmembrane region" description="Helical" evidence="7">
    <location>
        <begin position="215"/>
        <end position="232"/>
    </location>
</feature>
<dbReference type="InterPro" id="IPR011701">
    <property type="entry name" value="MFS"/>
</dbReference>
<feature type="transmembrane region" description="Helical" evidence="7">
    <location>
        <begin position="238"/>
        <end position="260"/>
    </location>
</feature>
<evidence type="ECO:0000256" key="2">
    <source>
        <dbReference type="ARBA" id="ARBA00022448"/>
    </source>
</evidence>
<dbReference type="AlphaFoldDB" id="A0A345ZZX5"/>
<feature type="transmembrane region" description="Helical" evidence="7">
    <location>
        <begin position="344"/>
        <end position="365"/>
    </location>
</feature>
<evidence type="ECO:0000256" key="7">
    <source>
        <dbReference type="SAM" id="Phobius"/>
    </source>
</evidence>
<feature type="transmembrane region" description="Helical" evidence="7">
    <location>
        <begin position="183"/>
        <end position="203"/>
    </location>
</feature>